<dbReference type="Proteomes" id="UP001499993">
    <property type="component" value="Unassembled WGS sequence"/>
</dbReference>
<sequence length="483" mass="50355">MDATTGSGPLHGLDDIDWSGLAPRGGEIPGLLRDIAGGGTAERGVDDAVAALFDLVRFPAPAYTAAPRVADFLVSIACHPDTPADWRSRPLSLLLELLAPAATTLVPQRLDDALWRDEAAWAAGSDVDKVRDQYRTWVQEAPDEQHYRRMRVRLDTAARDGGPELLQAELAVYDTVLARAADLLTLLDGRDNRRGIDPPAEWACYVLAFLPGAAAEVYPALLRRIGRPADLSGGSSGSSDDPVSAEVFALGMLAPADDPAATVALAHEMAAGHLYNSFTAAVAMVQIHGEKAPQECFTRIANGRRARPGYRGLFGDAWPHCGETPPESLGFLALGRAGGRGVSERLGVLPAALAEAEGATLAAVAGAALEMVLGPRSAVEDAVDPSADLDEDTLKVLWELAELPERTWESAGLGETVAAWGLPEGRDEFRAFAGVDGSGSEDGDDGGTDAAEGAQGTAAPGSAGPRQAPQPGGLLGRLFGGGR</sequence>
<proteinExistence type="predicted"/>
<dbReference type="EMBL" id="BAABIK010000008">
    <property type="protein sequence ID" value="GAA4937803.1"/>
    <property type="molecule type" value="Genomic_DNA"/>
</dbReference>
<gene>
    <name evidence="2" type="ORF">GCM10023224_18690</name>
</gene>
<reference evidence="3" key="1">
    <citation type="journal article" date="2019" name="Int. J. Syst. Evol. Microbiol.">
        <title>The Global Catalogue of Microorganisms (GCM) 10K type strain sequencing project: providing services to taxonomists for standard genome sequencing and annotation.</title>
        <authorList>
            <consortium name="The Broad Institute Genomics Platform"/>
            <consortium name="The Broad Institute Genome Sequencing Center for Infectious Disease"/>
            <person name="Wu L."/>
            <person name="Ma J."/>
        </authorList>
    </citation>
    <scope>NUCLEOTIDE SEQUENCE [LARGE SCALE GENOMIC DNA]</scope>
    <source>
        <strain evidence="3">JCM 18123</strain>
    </source>
</reference>
<evidence type="ECO:0000313" key="3">
    <source>
        <dbReference type="Proteomes" id="UP001499993"/>
    </source>
</evidence>
<accession>A0ABP9GCD4</accession>
<feature type="region of interest" description="Disordered" evidence="1">
    <location>
        <begin position="432"/>
        <end position="483"/>
    </location>
</feature>
<keyword evidence="3" id="KW-1185">Reference proteome</keyword>
<feature type="compositionally biased region" description="Gly residues" evidence="1">
    <location>
        <begin position="473"/>
        <end position="483"/>
    </location>
</feature>
<name>A0ABP9GCD4_9ACTN</name>
<comment type="caution">
    <text evidence="2">The sequence shown here is derived from an EMBL/GenBank/DDBJ whole genome shotgun (WGS) entry which is preliminary data.</text>
</comment>
<protein>
    <recommendedName>
        <fullName evidence="4">ADP-ribosylglycohydrolase</fullName>
    </recommendedName>
</protein>
<evidence type="ECO:0000313" key="2">
    <source>
        <dbReference type="EMBL" id="GAA4937803.1"/>
    </source>
</evidence>
<organism evidence="2 3">
    <name type="scientific">Streptomonospora halophila</name>
    <dbReference type="NCBI Taxonomy" id="427369"/>
    <lineage>
        <taxon>Bacteria</taxon>
        <taxon>Bacillati</taxon>
        <taxon>Actinomycetota</taxon>
        <taxon>Actinomycetes</taxon>
        <taxon>Streptosporangiales</taxon>
        <taxon>Nocardiopsidaceae</taxon>
        <taxon>Streptomonospora</taxon>
    </lineage>
</organism>
<evidence type="ECO:0000256" key="1">
    <source>
        <dbReference type="SAM" id="MobiDB-lite"/>
    </source>
</evidence>
<evidence type="ECO:0008006" key="4">
    <source>
        <dbReference type="Google" id="ProtNLM"/>
    </source>
</evidence>
<feature type="compositionally biased region" description="Low complexity" evidence="1">
    <location>
        <begin position="448"/>
        <end position="461"/>
    </location>
</feature>
<dbReference type="RefSeq" id="WP_345556271.1">
    <property type="nucleotide sequence ID" value="NZ_BAABIK010000008.1"/>
</dbReference>